<feature type="transmembrane region" description="Helical" evidence="8">
    <location>
        <begin position="1026"/>
        <end position="1047"/>
    </location>
</feature>
<keyword evidence="2" id="KW-0813">Transport</keyword>
<proteinExistence type="predicted"/>
<feature type="transmembrane region" description="Helical" evidence="8">
    <location>
        <begin position="1192"/>
        <end position="1216"/>
    </location>
</feature>
<evidence type="ECO:0000256" key="8">
    <source>
        <dbReference type="SAM" id="Phobius"/>
    </source>
</evidence>
<feature type="transmembrane region" description="Helical" evidence="8">
    <location>
        <begin position="436"/>
        <end position="456"/>
    </location>
</feature>
<evidence type="ECO:0000256" key="1">
    <source>
        <dbReference type="ARBA" id="ARBA00004141"/>
    </source>
</evidence>
<dbReference type="PROSITE" id="PS00218">
    <property type="entry name" value="AMINO_ACID_PERMEASE_1"/>
    <property type="match status" value="1"/>
</dbReference>
<feature type="transmembrane region" description="Helical" evidence="8">
    <location>
        <begin position="1168"/>
        <end position="1186"/>
    </location>
</feature>
<feature type="transmembrane region" description="Helical" evidence="8">
    <location>
        <begin position="834"/>
        <end position="855"/>
    </location>
</feature>
<dbReference type="FunFam" id="1.20.1250.20:FF:000082">
    <property type="entry name" value="MFS multidrug transporter, putative"/>
    <property type="match status" value="1"/>
</dbReference>
<reference evidence="10 11" key="1">
    <citation type="submission" date="2019-06" db="EMBL/GenBank/DDBJ databases">
        <title>A chromosomal-level reference genome of Carpinus fangiana (Coryloideae, Betulaceae).</title>
        <authorList>
            <person name="Yang X."/>
            <person name="Wang Z."/>
            <person name="Zhang L."/>
            <person name="Hao G."/>
            <person name="Liu J."/>
            <person name="Yang Y."/>
        </authorList>
    </citation>
    <scope>NUCLEOTIDE SEQUENCE [LARGE SCALE GENOMIC DNA]</scope>
    <source>
        <strain evidence="10">Cfa_2016G</strain>
        <tissue evidence="10">Leaf</tissue>
    </source>
</reference>
<feature type="transmembrane region" description="Helical" evidence="8">
    <location>
        <begin position="31"/>
        <end position="49"/>
    </location>
</feature>
<dbReference type="FunFam" id="1.20.1740.10:FF:000017">
    <property type="entry name" value="Amino acid permease"/>
    <property type="match status" value="1"/>
</dbReference>
<evidence type="ECO:0000259" key="9">
    <source>
        <dbReference type="PROSITE" id="PS50850"/>
    </source>
</evidence>
<evidence type="ECO:0000256" key="7">
    <source>
        <dbReference type="SAM" id="MobiDB-lite"/>
    </source>
</evidence>
<feature type="transmembrane region" description="Helical" evidence="8">
    <location>
        <begin position="1068"/>
        <end position="1087"/>
    </location>
</feature>
<dbReference type="Pfam" id="PF00324">
    <property type="entry name" value="AA_permease"/>
    <property type="match status" value="1"/>
</dbReference>
<feature type="transmembrane region" description="Helical" evidence="8">
    <location>
        <begin position="1237"/>
        <end position="1258"/>
    </location>
</feature>
<dbReference type="GO" id="GO:0016020">
    <property type="term" value="C:membrane"/>
    <property type="evidence" value="ECO:0007669"/>
    <property type="project" value="UniProtKB-SubCell"/>
</dbReference>
<dbReference type="PANTHER" id="PTHR43341">
    <property type="entry name" value="AMINO ACID PERMEASE"/>
    <property type="match status" value="1"/>
</dbReference>
<dbReference type="GO" id="GO:0015171">
    <property type="term" value="F:amino acid transmembrane transporter activity"/>
    <property type="evidence" value="ECO:0007669"/>
    <property type="project" value="TreeGrafter"/>
</dbReference>
<feature type="transmembrane region" description="Helical" evidence="8">
    <location>
        <begin position="158"/>
        <end position="181"/>
    </location>
</feature>
<comment type="caution">
    <text evidence="10">The sequence shown here is derived from an EMBL/GenBank/DDBJ whole genome shotgun (WGS) entry which is preliminary data.</text>
</comment>
<feature type="transmembrane region" description="Helical" evidence="8">
    <location>
        <begin position="187"/>
        <end position="206"/>
    </location>
</feature>
<keyword evidence="4" id="KW-0029">Amino-acid transport</keyword>
<dbReference type="Gene3D" id="1.20.1740.10">
    <property type="entry name" value="Amino acid/polyamine transporter I"/>
    <property type="match status" value="1"/>
</dbReference>
<organism evidence="10 11">
    <name type="scientific">Carpinus fangiana</name>
    <dbReference type="NCBI Taxonomy" id="176857"/>
    <lineage>
        <taxon>Eukaryota</taxon>
        <taxon>Viridiplantae</taxon>
        <taxon>Streptophyta</taxon>
        <taxon>Embryophyta</taxon>
        <taxon>Tracheophyta</taxon>
        <taxon>Spermatophyta</taxon>
        <taxon>Magnoliopsida</taxon>
        <taxon>eudicotyledons</taxon>
        <taxon>Gunneridae</taxon>
        <taxon>Pentapetalae</taxon>
        <taxon>rosids</taxon>
        <taxon>fabids</taxon>
        <taxon>Fagales</taxon>
        <taxon>Betulaceae</taxon>
        <taxon>Carpinus</taxon>
    </lineage>
</organism>
<keyword evidence="3 8" id="KW-0812">Transmembrane</keyword>
<evidence type="ECO:0000256" key="6">
    <source>
        <dbReference type="ARBA" id="ARBA00023136"/>
    </source>
</evidence>
<comment type="subcellular location">
    <subcellularLocation>
        <location evidence="1">Membrane</location>
        <topology evidence="1">Multi-pass membrane protein</topology>
    </subcellularLocation>
</comment>
<protein>
    <recommendedName>
        <fullName evidence="9">Major facilitator superfamily (MFS) profile domain-containing protein</fullName>
    </recommendedName>
</protein>
<dbReference type="Pfam" id="PF07690">
    <property type="entry name" value="MFS_1"/>
    <property type="match status" value="1"/>
</dbReference>
<evidence type="ECO:0000256" key="5">
    <source>
        <dbReference type="ARBA" id="ARBA00022989"/>
    </source>
</evidence>
<dbReference type="PROSITE" id="PS50850">
    <property type="entry name" value="MFS"/>
    <property type="match status" value="1"/>
</dbReference>
<evidence type="ECO:0000313" key="11">
    <source>
        <dbReference type="Proteomes" id="UP000327013"/>
    </source>
</evidence>
<accession>A0A5N6KNL1</accession>
<dbReference type="InterPro" id="IPR004840">
    <property type="entry name" value="Amino_acid_permease_CS"/>
</dbReference>
<feature type="transmembrane region" description="Helical" evidence="8">
    <location>
        <begin position="1278"/>
        <end position="1295"/>
    </location>
</feature>
<feature type="transmembrane region" description="Helical" evidence="8">
    <location>
        <begin position="257"/>
        <end position="281"/>
    </location>
</feature>
<feature type="transmembrane region" description="Helical" evidence="8">
    <location>
        <begin position="69"/>
        <end position="87"/>
    </location>
</feature>
<dbReference type="InterPro" id="IPR050524">
    <property type="entry name" value="APC_YAT"/>
</dbReference>
<evidence type="ECO:0000313" key="10">
    <source>
        <dbReference type="EMBL" id="KAB8336746.1"/>
    </source>
</evidence>
<dbReference type="OrthoDB" id="1710237at2759"/>
<sequence length="1347" mass="146595">MGNEPSGVLAQDISVVGWDVGDAQNPWKKNYVVIVGLVAIFNSTFDSSLPSGSIDRIATAFDVESRVQLVLPVSVFLLGYVVGPLFWGPMSELYGRYIVLVSSYAGFVIFTMACALAPSWPAFLVFRWLCGTFASSALTVVGGMYADIYNDPLPRGRAMALFLAFTAIGPQPAPAVSGYISSEGWRWVFWLGFILAAASMIPIVFLPETFGPSLLAAKARKLRKQNPGTRFAAPAEIQQGKKAALVRKALFRPIQMLLFEPLCISTCLFLSYASAIFFLFFEGYPLIFQGIYGLSPGPAGLAFLPIALGAACGFAITLWFDGYLLRAKKRHATWAEVEEYRRLPLACLGGLAYVVSLFWLGWSSRIDIHWIVPMLSGIPFGVGFMLIFSALLNYLADAYTVYAASALATATFCRSVLGAVLPLAAPSLFDTLGIGWGNSVLAFLSLALTVLPFVFIKNNRKNPFQSGSCLMLATTQSHMPQRPRRMKPYPDRLTWNPPDLGKSLHLDLTRQCDAGAKQLPDFDPQLVHGTDYPLCAHYTLPCIDPGLDATGSLVGRLIGRAATRLASCWRRACDLRSSSNLVMQSGTWIAKNRHQWCIKLVTPLTASQERATRRASARTFNLMATREHESIEAYVIAAAPSLILPLQPCRGLPRTNSSLRPAPCQPRQGVAQHTSQGPSNWSTPISNHSQEALPCCCCAPPAGSTYLPVLSRACYLDVGAMFPATSLTRLGSVCLSAADGRSLAAFCPLACLTASRIYGPFPSSSRVCILPSRALPACVCSTDSDHVQYTHVRDADDRELSLWGRLGCTPESFKRRTIQDAHNQLNQTLKPRHLHMIAIGGSIGAGLFVGSGQALNQGGPAALLLDFAIIGVMMFNVVYALGELAIMYPVSGGFYTYSARFIDPSWGFAMGWNYVMQWAIVVPLELTVAGITVNFWNVDVNIGVWIAVFLAAIVIVNVFGVLGYGEEEFWSSVLKLATIVIFIIVGIVLICGGGPTVAVEDPYYGKYDEYWGARTWYGSPGPFANGFHGVCAVFVTAAFSFSGTELVGLAAAEAKNPRKALPGAVKQVFWRITLFYIVSLTIVGLLVRSDDTRLLGASNDPATSPFVIAANRAGLVGFDSFINVVILVSVLSIGNSGVYGGSRTLTAMAEQGFAPRFFAYVDRAGRPLFSTIAILVFGALGFMNLAATGAEIFNWFVALSGLAALFTWGSICFAHIRFRQAWAAQGHTLDELPFRSAFGVYGSWVGLIIIVVVLIAQFYTALYPIGGPNLTAEGFFKAYLAVPVVIVFYLGCYLWKRFYEGDRAGFLKLSQIDVDSGRRELDWDLIEQEKQDLLNGPAYKRVWKFFC</sequence>
<feature type="transmembrane region" description="Helical" evidence="8">
    <location>
        <begin position="399"/>
        <end position="424"/>
    </location>
</feature>
<feature type="transmembrane region" description="Helical" evidence="8">
    <location>
        <begin position="867"/>
        <end position="890"/>
    </location>
</feature>
<keyword evidence="11" id="KW-1185">Reference proteome</keyword>
<dbReference type="InterPro" id="IPR036259">
    <property type="entry name" value="MFS_trans_sf"/>
</dbReference>
<feature type="domain" description="Major facilitator superfamily (MFS) profile" evidence="9">
    <location>
        <begin position="32"/>
        <end position="460"/>
    </location>
</feature>
<dbReference type="CDD" id="cd17323">
    <property type="entry name" value="MFS_Tpo1_MDR_like"/>
    <property type="match status" value="1"/>
</dbReference>
<gene>
    <name evidence="10" type="ORF">FH972_021055</name>
</gene>
<name>A0A5N6KNL1_9ROSI</name>
<feature type="transmembrane region" description="Helical" evidence="8">
    <location>
        <begin position="343"/>
        <end position="362"/>
    </location>
</feature>
<evidence type="ECO:0000256" key="3">
    <source>
        <dbReference type="ARBA" id="ARBA00022692"/>
    </source>
</evidence>
<keyword evidence="6 8" id="KW-0472">Membrane</keyword>
<dbReference type="InterPro" id="IPR004841">
    <property type="entry name" value="AA-permease/SLC12A_dom"/>
</dbReference>
<feature type="transmembrane region" description="Helical" evidence="8">
    <location>
        <begin position="301"/>
        <end position="322"/>
    </location>
</feature>
<feature type="transmembrane region" description="Helical" evidence="8">
    <location>
        <begin position="976"/>
        <end position="998"/>
    </location>
</feature>
<dbReference type="SUPFAM" id="SSF103473">
    <property type="entry name" value="MFS general substrate transporter"/>
    <property type="match status" value="1"/>
</dbReference>
<dbReference type="PANTHER" id="PTHR43341:SF12">
    <property type="entry name" value="AMINO ACID TRANSPORTER (EUROFUNG)"/>
    <property type="match status" value="1"/>
</dbReference>
<feature type="transmembrane region" description="Helical" evidence="8">
    <location>
        <begin position="942"/>
        <end position="964"/>
    </location>
</feature>
<dbReference type="EMBL" id="VIBQ01000009">
    <property type="protein sequence ID" value="KAB8336746.1"/>
    <property type="molecule type" value="Genomic_DNA"/>
</dbReference>
<feature type="region of interest" description="Disordered" evidence="7">
    <location>
        <begin position="663"/>
        <end position="685"/>
    </location>
</feature>
<dbReference type="Proteomes" id="UP000327013">
    <property type="component" value="Unassembled WGS sequence"/>
</dbReference>
<evidence type="ECO:0000256" key="2">
    <source>
        <dbReference type="ARBA" id="ARBA00022448"/>
    </source>
</evidence>
<keyword evidence="5 8" id="KW-1133">Transmembrane helix</keyword>
<feature type="transmembrane region" description="Helical" evidence="8">
    <location>
        <begin position="99"/>
        <end position="120"/>
    </location>
</feature>
<evidence type="ECO:0000256" key="4">
    <source>
        <dbReference type="ARBA" id="ARBA00022970"/>
    </source>
</evidence>
<feature type="transmembrane region" description="Helical" evidence="8">
    <location>
        <begin position="1121"/>
        <end position="1141"/>
    </location>
</feature>
<dbReference type="InterPro" id="IPR011701">
    <property type="entry name" value="MFS"/>
</dbReference>
<feature type="transmembrane region" description="Helical" evidence="8">
    <location>
        <begin position="126"/>
        <end position="146"/>
    </location>
</feature>
<feature type="transmembrane region" description="Helical" evidence="8">
    <location>
        <begin position="911"/>
        <end position="936"/>
    </location>
</feature>
<dbReference type="InterPro" id="IPR020846">
    <property type="entry name" value="MFS_dom"/>
</dbReference>
<feature type="transmembrane region" description="Helical" evidence="8">
    <location>
        <begin position="368"/>
        <end position="392"/>
    </location>
</feature>
<dbReference type="Gene3D" id="1.20.1250.20">
    <property type="entry name" value="MFS general substrate transporter like domains"/>
    <property type="match status" value="1"/>
</dbReference>
<feature type="compositionally biased region" description="Polar residues" evidence="7">
    <location>
        <begin position="671"/>
        <end position="685"/>
    </location>
</feature>